<dbReference type="KEGG" id="vg:23679911"/>
<dbReference type="RefSeq" id="YP_009125209.1">
    <property type="nucleotide sequence ID" value="NC_026595.1"/>
</dbReference>
<reference evidence="2 3" key="1">
    <citation type="submission" date="2014-07" db="EMBL/GenBank/DDBJ databases">
        <authorList>
            <person name="Trisler C."/>
            <person name="Antis N."/>
            <person name="Arceneaux J."/>
            <person name="Baudin R."/>
            <person name="Beutner R."/>
            <person name="Borque M."/>
            <person name="Crawford L."/>
            <person name="Fontenot A."/>
            <person name="Gillikin B."/>
            <person name="Hayes M."/>
            <person name="Jackson S."/>
            <person name="Johnston R."/>
            <person name="Kurz M."/>
            <person name="Mouawad M."/>
            <person name="Reed A."/>
            <person name="Rizzo E."/>
            <person name="Schilling C."/>
            <person name="Streeter Z."/>
            <person name="Vu J."/>
            <person name="Wilson T."/>
            <person name="Harmson J."/>
            <person name="Bhuiyan S."/>
            <person name="Scott A."/>
            <person name="Miller B."/>
            <person name="Jones J.D."/>
            <person name="Gissendanner C.R."/>
            <person name="Wiedemeier A.M."/>
            <person name="Findley A.M."/>
            <person name="Buck G.A."/>
            <person name="Campbell R."/>
            <person name="Carvalho M.R."/>
            <person name="Duckworth R.A."/>
            <person name="Dunn T."/>
            <person name="Halpern C."/>
            <person name="Johnson A."/>
            <person name="Kiflezghi M.G."/>
            <person name="Lee V."/>
            <person name="Loviza R.A."/>
            <person name="Serrano M.G."/>
            <person name="Shah Z.V."/>
            <person name="Sharma K."/>
            <person name="Voegtly L.J."/>
            <person name="Walstead R."/>
            <person name="Wang Y.P."/>
            <person name="Bradley K.W."/>
            <person name="Barker L.P."/>
            <person name="Asai D.J."/>
            <person name="Bowman C.A."/>
            <person name="Russell D.A."/>
            <person name="Pope W.H."/>
            <person name="Jacobs-Sera D."/>
            <person name="Hendrix R.W."/>
            <person name="Hatfull G.F."/>
        </authorList>
    </citation>
    <scope>NUCLEOTIDE SEQUENCE [LARGE SCALE GENOMIC DNA]</scope>
</reference>
<dbReference type="OrthoDB" id="26491at10239"/>
<dbReference type="Proteomes" id="UP000202249">
    <property type="component" value="Segment"/>
</dbReference>
<name>A0A076YQ15_9CAUD</name>
<gene>
    <name evidence="2" type="primary">30</name>
    <name evidence="2" type="ORF">PBI_HADES_30</name>
</gene>
<protein>
    <submittedName>
        <fullName evidence="2">Uncharacterized protein</fullName>
    </submittedName>
</protein>
<dbReference type="EMBL" id="KM101122">
    <property type="protein sequence ID" value="AIK69137.1"/>
    <property type="molecule type" value="Genomic_DNA"/>
</dbReference>
<sequence>MKVTYRGMEIELELRVGFTVHNQDGSSYIQVHVTPTSITGGGPDGDGGEPLPIERAA</sequence>
<keyword evidence="3" id="KW-1185">Reference proteome</keyword>
<organism evidence="2 3">
    <name type="scientific">Mycobacterium phage Hades</name>
    <dbReference type="NCBI Taxonomy" id="1527511"/>
    <lineage>
        <taxon>Viruses</taxon>
        <taxon>Duplodnaviria</taxon>
        <taxon>Heunggongvirae</taxon>
        <taxon>Uroviricota</taxon>
        <taxon>Caudoviricetes</taxon>
        <taxon>Gracegardnervirinae</taxon>
        <taxon>Cheoctovirus</taxon>
        <taxon>Cheoctovirus hades</taxon>
    </lineage>
</organism>
<accession>A0A076YQ15</accession>
<feature type="region of interest" description="Disordered" evidence="1">
    <location>
        <begin position="35"/>
        <end position="57"/>
    </location>
</feature>
<proteinExistence type="predicted"/>
<evidence type="ECO:0000313" key="2">
    <source>
        <dbReference type="EMBL" id="AIK69137.1"/>
    </source>
</evidence>
<dbReference type="GeneID" id="23679911"/>
<evidence type="ECO:0000256" key="1">
    <source>
        <dbReference type="SAM" id="MobiDB-lite"/>
    </source>
</evidence>
<evidence type="ECO:0000313" key="3">
    <source>
        <dbReference type="Proteomes" id="UP000202249"/>
    </source>
</evidence>